<dbReference type="PANTHER" id="PTHR43649:SF29">
    <property type="entry name" value="OSMOPROTECTIVE COMPOUNDS-BINDING PROTEIN GGTB"/>
    <property type="match status" value="1"/>
</dbReference>
<proteinExistence type="inferred from homology"/>
<dbReference type="SUPFAM" id="SSF53850">
    <property type="entry name" value="Periplasmic binding protein-like II"/>
    <property type="match status" value="1"/>
</dbReference>
<dbReference type="InterPro" id="IPR006059">
    <property type="entry name" value="SBP"/>
</dbReference>
<feature type="chain" id="PRO_5046268362" evidence="3">
    <location>
        <begin position="28"/>
        <end position="427"/>
    </location>
</feature>
<dbReference type="RefSeq" id="WP_209890346.1">
    <property type="nucleotide sequence ID" value="NZ_BAAAJV010000012.1"/>
</dbReference>
<keyword evidence="2" id="KW-0813">Transport</keyword>
<evidence type="ECO:0000313" key="4">
    <source>
        <dbReference type="EMBL" id="MBP2409022.1"/>
    </source>
</evidence>
<reference evidence="4 5" key="1">
    <citation type="submission" date="2021-03" db="EMBL/GenBank/DDBJ databases">
        <title>Sequencing the genomes of 1000 actinobacteria strains.</title>
        <authorList>
            <person name="Klenk H.-P."/>
        </authorList>
    </citation>
    <scope>NUCLEOTIDE SEQUENCE [LARGE SCALE GENOMIC DNA]</scope>
    <source>
        <strain evidence="4 5">DSM 14564</strain>
    </source>
</reference>
<dbReference type="InterPro" id="IPR006311">
    <property type="entry name" value="TAT_signal"/>
</dbReference>
<dbReference type="PANTHER" id="PTHR43649">
    <property type="entry name" value="ARABINOSE-BINDING PROTEIN-RELATED"/>
    <property type="match status" value="1"/>
</dbReference>
<dbReference type="Proteomes" id="UP000698222">
    <property type="component" value="Unassembled WGS sequence"/>
</dbReference>
<evidence type="ECO:0000256" key="1">
    <source>
        <dbReference type="ARBA" id="ARBA00008520"/>
    </source>
</evidence>
<comment type="caution">
    <text evidence="4">The sequence shown here is derived from an EMBL/GenBank/DDBJ whole genome shotgun (WGS) entry which is preliminary data.</text>
</comment>
<organism evidence="4 5">
    <name type="scientific">Brachybacterium fresconis</name>
    <dbReference type="NCBI Taxonomy" id="173363"/>
    <lineage>
        <taxon>Bacteria</taxon>
        <taxon>Bacillati</taxon>
        <taxon>Actinomycetota</taxon>
        <taxon>Actinomycetes</taxon>
        <taxon>Micrococcales</taxon>
        <taxon>Dermabacteraceae</taxon>
        <taxon>Brachybacterium</taxon>
    </lineage>
</organism>
<dbReference type="Pfam" id="PF01547">
    <property type="entry name" value="SBP_bac_1"/>
    <property type="match status" value="1"/>
</dbReference>
<sequence>MATRRDVLAAFATGAAALTLPSCASGAADDSTLTILHKWPEGEHKKYFDYVRRTFQESHPGVTVEMTAIQDDPYKQRIQVLTAARTLPDVYFLWPGSYGEQFAKADLTYDLTEVMSDGWADSLSSIAVNAYSYEDRNYAIPISMSGKYMVYNQAMFAEHDVEVPETFEDLLALCDALREAGVTTPIAMGNQAMWPGVHYLTSLVAKLVPQEEFERDLEPATATFSHAGYAQSFANLHELAVRGFTPSANGISNDSAKAAFLNSQAPMMYSESNQFSSFREKNGAPPELAQNWDFFPFPSIPDGAGNDESLTGAPDGFAINPDSTKVDLAIDFLRMITSPEMAAAMLEMRDRPSVVLGAETLVDDVQPQLSQALEHLDSIEQFNVWLDMEAKPQVAQAWLTAGQTAISGARSPEQIVQDLKEVSDALR</sequence>
<evidence type="ECO:0000313" key="5">
    <source>
        <dbReference type="Proteomes" id="UP000698222"/>
    </source>
</evidence>
<feature type="signal peptide" evidence="3">
    <location>
        <begin position="1"/>
        <end position="27"/>
    </location>
</feature>
<keyword evidence="3" id="KW-0732">Signal</keyword>
<evidence type="ECO:0000256" key="3">
    <source>
        <dbReference type="SAM" id="SignalP"/>
    </source>
</evidence>
<comment type="similarity">
    <text evidence="1">Belongs to the bacterial solute-binding protein 1 family.</text>
</comment>
<protein>
    <submittedName>
        <fullName evidence="4">Raffinose/stachyose/melibiose transport system substrate-binding protein</fullName>
    </submittedName>
</protein>
<dbReference type="InterPro" id="IPR050490">
    <property type="entry name" value="Bact_solute-bd_prot1"/>
</dbReference>
<dbReference type="Gene3D" id="3.40.190.10">
    <property type="entry name" value="Periplasmic binding protein-like II"/>
    <property type="match status" value="2"/>
</dbReference>
<evidence type="ECO:0000256" key="2">
    <source>
        <dbReference type="ARBA" id="ARBA00022448"/>
    </source>
</evidence>
<gene>
    <name evidence="4" type="ORF">JOF44_001925</name>
</gene>
<accession>A0ABS4YJN9</accession>
<keyword evidence="5" id="KW-1185">Reference proteome</keyword>
<dbReference type="EMBL" id="JAGIOC010000001">
    <property type="protein sequence ID" value="MBP2409022.1"/>
    <property type="molecule type" value="Genomic_DNA"/>
</dbReference>
<name>A0ABS4YJN9_9MICO</name>
<dbReference type="PROSITE" id="PS51318">
    <property type="entry name" value="TAT"/>
    <property type="match status" value="1"/>
</dbReference>